<dbReference type="GO" id="GO:0008097">
    <property type="term" value="F:5S rRNA binding"/>
    <property type="evidence" value="ECO:0007669"/>
    <property type="project" value="InterPro"/>
</dbReference>
<dbReference type="RefSeq" id="WP_055462045.1">
    <property type="nucleotide sequence ID" value="NZ_CYHG01000002.1"/>
</dbReference>
<feature type="domain" description="Large ribosomal subunit protein bL25 beta" evidence="7">
    <location>
        <begin position="101"/>
        <end position="188"/>
    </location>
</feature>
<dbReference type="Proteomes" id="UP000182769">
    <property type="component" value="Unassembled WGS sequence"/>
</dbReference>
<dbReference type="GO" id="GO:0022625">
    <property type="term" value="C:cytosolic large ribosomal subunit"/>
    <property type="evidence" value="ECO:0007669"/>
    <property type="project" value="TreeGrafter"/>
</dbReference>
<dbReference type="PANTHER" id="PTHR33284:SF1">
    <property type="entry name" value="RIBOSOMAL PROTEIN L25_GLN-TRNA SYNTHETASE, ANTI-CODON-BINDING DOMAIN-CONTAINING PROTEIN"/>
    <property type="match status" value="1"/>
</dbReference>
<dbReference type="InterPro" id="IPR011035">
    <property type="entry name" value="Ribosomal_bL25/Gln-tRNA_synth"/>
</dbReference>
<dbReference type="Gene3D" id="2.40.240.10">
    <property type="entry name" value="Ribosomal Protein L25, Chain P"/>
    <property type="match status" value="1"/>
</dbReference>
<name>A0A0K6IJ39_9GAMM</name>
<dbReference type="InterPro" id="IPR001021">
    <property type="entry name" value="Ribosomal_bL25_long"/>
</dbReference>
<dbReference type="SUPFAM" id="SSF50715">
    <property type="entry name" value="Ribosomal protein L25-like"/>
    <property type="match status" value="1"/>
</dbReference>
<keyword evidence="1 5" id="KW-0699">rRNA-binding</keyword>
<dbReference type="InterPro" id="IPR020056">
    <property type="entry name" value="Rbsml_bL25/Gln-tRNA_synth_N"/>
</dbReference>
<dbReference type="PANTHER" id="PTHR33284">
    <property type="entry name" value="RIBOSOMAL PROTEIN L25/GLN-TRNA SYNTHETASE, ANTI-CODON-BINDING DOMAIN-CONTAINING PROTEIN"/>
    <property type="match status" value="1"/>
</dbReference>
<comment type="similarity">
    <text evidence="5">Belongs to the bacterial ribosomal protein bL25 family. CTC subfamily.</text>
</comment>
<dbReference type="InterPro" id="IPR020930">
    <property type="entry name" value="Ribosomal_uL5_bac-type"/>
</dbReference>
<keyword evidence="2 5" id="KW-0694">RNA-binding</keyword>
<evidence type="ECO:0000313" key="9">
    <source>
        <dbReference type="Proteomes" id="UP000182769"/>
    </source>
</evidence>
<dbReference type="CDD" id="cd00495">
    <property type="entry name" value="Ribosomal_L25_TL5_CTC"/>
    <property type="match status" value="1"/>
</dbReference>
<dbReference type="InterPro" id="IPR020055">
    <property type="entry name" value="Ribosomal_bL25_short"/>
</dbReference>
<dbReference type="NCBIfam" id="NF004130">
    <property type="entry name" value="PRK05618.1-5"/>
    <property type="match status" value="1"/>
</dbReference>
<proteinExistence type="inferred from homology"/>
<protein>
    <recommendedName>
        <fullName evidence="5">Large ribosomal subunit protein bL25</fullName>
    </recommendedName>
    <alternativeName>
        <fullName evidence="5">General stress protein CTC</fullName>
    </alternativeName>
</protein>
<dbReference type="GO" id="GO:0006412">
    <property type="term" value="P:translation"/>
    <property type="evidence" value="ECO:0007669"/>
    <property type="project" value="UniProtKB-UniRule"/>
</dbReference>
<dbReference type="HAMAP" id="MF_01334">
    <property type="entry name" value="Ribosomal_bL25_CTC"/>
    <property type="match status" value="1"/>
</dbReference>
<sequence length="192" mass="20554">MSQVLNASVRNEEGKGASRRLRIAGFVPAVIYGGNTDAVSVTFKNNEVAKAVESTAFLTGVVKVSVDGTEQEVIVKSLQRHPASGEVMHIDLQRVDSATKLVTRVPLEFVNAAKSDGVKNQGGRLQVEAKLAEVRCLPKDLPASLIVDVVNGQLGEIFHLSDAQLPEGVELVALLKGEDHNQPIARIGKAKR</sequence>
<evidence type="ECO:0000259" key="6">
    <source>
        <dbReference type="Pfam" id="PF01386"/>
    </source>
</evidence>
<keyword evidence="4 5" id="KW-0687">Ribonucleoprotein</keyword>
<dbReference type="STRING" id="1137284.GCA_001418205_00932"/>
<dbReference type="GO" id="GO:0003735">
    <property type="term" value="F:structural constituent of ribosome"/>
    <property type="evidence" value="ECO:0007669"/>
    <property type="project" value="InterPro"/>
</dbReference>
<dbReference type="EMBL" id="CYHG01000002">
    <property type="protein sequence ID" value="CUB03086.1"/>
    <property type="molecule type" value="Genomic_DNA"/>
</dbReference>
<gene>
    <name evidence="5" type="primary">rplY</name>
    <name evidence="5" type="synonym">ctc</name>
    <name evidence="8" type="ORF">Ga0061065_102428</name>
</gene>
<dbReference type="InterPro" id="IPR037121">
    <property type="entry name" value="Ribosomal_bL25_C"/>
</dbReference>
<keyword evidence="9" id="KW-1185">Reference proteome</keyword>
<dbReference type="Pfam" id="PF01386">
    <property type="entry name" value="Ribosomal_L25p"/>
    <property type="match status" value="1"/>
</dbReference>
<organism evidence="8 9">
    <name type="scientific">Marinomonas fungiae</name>
    <dbReference type="NCBI Taxonomy" id="1137284"/>
    <lineage>
        <taxon>Bacteria</taxon>
        <taxon>Pseudomonadati</taxon>
        <taxon>Pseudomonadota</taxon>
        <taxon>Gammaproteobacteria</taxon>
        <taxon>Oceanospirillales</taxon>
        <taxon>Oceanospirillaceae</taxon>
        <taxon>Marinomonas</taxon>
    </lineage>
</organism>
<feature type="domain" description="Large ribosomal subunit protein bL25 L25" evidence="6">
    <location>
        <begin position="5"/>
        <end position="92"/>
    </location>
</feature>
<dbReference type="NCBIfam" id="NF004612">
    <property type="entry name" value="PRK05943.1"/>
    <property type="match status" value="1"/>
</dbReference>
<dbReference type="InterPro" id="IPR020057">
    <property type="entry name" value="Ribosomal_bL25_b-dom"/>
</dbReference>
<reference evidence="9" key="1">
    <citation type="submission" date="2015-08" db="EMBL/GenBank/DDBJ databases">
        <authorList>
            <person name="Varghese N."/>
        </authorList>
    </citation>
    <scope>NUCLEOTIDE SEQUENCE [LARGE SCALE GENOMIC DNA]</scope>
    <source>
        <strain evidence="9">JCM 18476</strain>
    </source>
</reference>
<accession>A0A0K6IJ39</accession>
<dbReference type="HAMAP" id="MF_01336">
    <property type="entry name" value="Ribosomal_bL25"/>
    <property type="match status" value="1"/>
</dbReference>
<evidence type="ECO:0000313" key="8">
    <source>
        <dbReference type="EMBL" id="CUB03086.1"/>
    </source>
</evidence>
<dbReference type="OrthoDB" id="9806411at2"/>
<evidence type="ECO:0000256" key="3">
    <source>
        <dbReference type="ARBA" id="ARBA00022980"/>
    </source>
</evidence>
<comment type="subunit">
    <text evidence="5">Part of the 50S ribosomal subunit; part of the 5S rRNA/L5/L18/L25 subcomplex. Contacts the 5S rRNA. Binds to the 5S rRNA independently of L5 and L18.</text>
</comment>
<dbReference type="Gene3D" id="2.170.120.20">
    <property type="entry name" value="Ribosomal protein L25, beta domain"/>
    <property type="match status" value="1"/>
</dbReference>
<comment type="function">
    <text evidence="5">This is one of the proteins that binds to the 5S RNA in the ribosome where it forms part of the central protuberance.</text>
</comment>
<dbReference type="InterPro" id="IPR029751">
    <property type="entry name" value="Ribosomal_L25_dom"/>
</dbReference>
<evidence type="ECO:0000256" key="1">
    <source>
        <dbReference type="ARBA" id="ARBA00022730"/>
    </source>
</evidence>
<dbReference type="Pfam" id="PF14693">
    <property type="entry name" value="Ribosomal_TL5_C"/>
    <property type="match status" value="1"/>
</dbReference>
<keyword evidence="3 5" id="KW-0689">Ribosomal protein</keyword>
<dbReference type="NCBIfam" id="TIGR00731">
    <property type="entry name" value="bL25_bact_ctc"/>
    <property type="match status" value="1"/>
</dbReference>
<dbReference type="AlphaFoldDB" id="A0A0K6IJ39"/>
<evidence type="ECO:0000259" key="7">
    <source>
        <dbReference type="Pfam" id="PF14693"/>
    </source>
</evidence>
<evidence type="ECO:0000256" key="5">
    <source>
        <dbReference type="HAMAP-Rule" id="MF_01334"/>
    </source>
</evidence>
<evidence type="ECO:0000256" key="4">
    <source>
        <dbReference type="ARBA" id="ARBA00023274"/>
    </source>
</evidence>
<evidence type="ECO:0000256" key="2">
    <source>
        <dbReference type="ARBA" id="ARBA00022884"/>
    </source>
</evidence>